<protein>
    <submittedName>
        <fullName evidence="2">Uncharacterized protein</fullName>
    </submittedName>
</protein>
<evidence type="ECO:0000313" key="2">
    <source>
        <dbReference type="EMBL" id="MBA4724316.1"/>
    </source>
</evidence>
<reference evidence="2 3" key="1">
    <citation type="submission" date="2020-06" db="EMBL/GenBank/DDBJ databases">
        <title>Dysbiosis in marine aquaculture revealed through microbiome analysis: reverse ecology for environmental sustainability.</title>
        <authorList>
            <person name="Haro-Moreno J.M."/>
            <person name="Coutinho F.H."/>
            <person name="Zaragoza-Solas A."/>
            <person name="Picazo A."/>
            <person name="Almagro-Moreno S."/>
            <person name="Lopez-Perez M."/>
        </authorList>
    </citation>
    <scope>NUCLEOTIDE SEQUENCE [LARGE SCALE GENOMIC DNA]</scope>
    <source>
        <strain evidence="2">MCMED-G42</strain>
    </source>
</reference>
<evidence type="ECO:0000256" key="1">
    <source>
        <dbReference type="SAM" id="SignalP"/>
    </source>
</evidence>
<organism evidence="2 3">
    <name type="scientific">SAR86 cluster bacterium</name>
    <dbReference type="NCBI Taxonomy" id="2030880"/>
    <lineage>
        <taxon>Bacteria</taxon>
        <taxon>Pseudomonadati</taxon>
        <taxon>Pseudomonadota</taxon>
        <taxon>Gammaproteobacteria</taxon>
        <taxon>SAR86 cluster</taxon>
    </lineage>
</organism>
<feature type="chain" id="PRO_5032778570" evidence="1">
    <location>
        <begin position="24"/>
        <end position="157"/>
    </location>
</feature>
<feature type="signal peptide" evidence="1">
    <location>
        <begin position="1"/>
        <end position="23"/>
    </location>
</feature>
<sequence>MKSFKKYNLLSIIIALFFISSCAVNTASSAPEKNKFVHIEGTPAYVLIEPDKSVDLINDHIYVCLAEVEGKARNIKTPMKVVGGIYGVAGVVALIDLATTGGVISSLLIPGMAVITAAGWVTYASADAVSELSEYKNLETCLEDRGYSVVFFFEEEN</sequence>
<accession>A0A838YQ34</accession>
<name>A0A838YQ34_9GAMM</name>
<keyword evidence="1" id="KW-0732">Signal</keyword>
<dbReference type="PROSITE" id="PS51257">
    <property type="entry name" value="PROKAR_LIPOPROTEIN"/>
    <property type="match status" value="1"/>
</dbReference>
<gene>
    <name evidence="2" type="ORF">H2021_03760</name>
</gene>
<dbReference type="Proteomes" id="UP000585327">
    <property type="component" value="Unassembled WGS sequence"/>
</dbReference>
<dbReference type="EMBL" id="JACETM010000044">
    <property type="protein sequence ID" value="MBA4724316.1"/>
    <property type="molecule type" value="Genomic_DNA"/>
</dbReference>
<comment type="caution">
    <text evidence="2">The sequence shown here is derived from an EMBL/GenBank/DDBJ whole genome shotgun (WGS) entry which is preliminary data.</text>
</comment>
<proteinExistence type="predicted"/>
<evidence type="ECO:0000313" key="3">
    <source>
        <dbReference type="Proteomes" id="UP000585327"/>
    </source>
</evidence>
<dbReference type="AlphaFoldDB" id="A0A838YQ34"/>